<feature type="domain" description="EGF-like" evidence="4">
    <location>
        <begin position="551"/>
        <end position="582"/>
    </location>
</feature>
<evidence type="ECO:0000256" key="3">
    <source>
        <dbReference type="SAM" id="SignalP"/>
    </source>
</evidence>
<dbReference type="InterPro" id="IPR000719">
    <property type="entry name" value="Prot_kinase_dom"/>
</dbReference>
<dbReference type="GO" id="GO:0004672">
    <property type="term" value="F:protein kinase activity"/>
    <property type="evidence" value="ECO:0007669"/>
    <property type="project" value="InterPro"/>
</dbReference>
<keyword evidence="6" id="KW-1185">Reference proteome</keyword>
<keyword evidence="3" id="KW-0732">Signal</keyword>
<dbReference type="SMART" id="SM00220">
    <property type="entry name" value="S_TKc"/>
    <property type="match status" value="1"/>
</dbReference>
<dbReference type="InterPro" id="IPR011043">
    <property type="entry name" value="Gal_Oxase/kelch_b-propeller"/>
</dbReference>
<dbReference type="InterPro" id="IPR015915">
    <property type="entry name" value="Kelch-typ_b-propeller"/>
</dbReference>
<dbReference type="Gene3D" id="2.120.10.80">
    <property type="entry name" value="Kelch-type beta propeller"/>
    <property type="match status" value="1"/>
</dbReference>
<feature type="disulfide bond" evidence="1">
    <location>
        <begin position="572"/>
        <end position="581"/>
    </location>
</feature>
<name>A9UYF9_MONBE</name>
<feature type="signal peptide" evidence="3">
    <location>
        <begin position="1"/>
        <end position="22"/>
    </location>
</feature>
<accession>A9UYF9</accession>
<dbReference type="SUPFAM" id="SSF57196">
    <property type="entry name" value="EGF/Laminin"/>
    <property type="match status" value="1"/>
</dbReference>
<dbReference type="KEGG" id="mbr:MONBRDRAFT_36929"/>
<dbReference type="PROSITE" id="PS00022">
    <property type="entry name" value="EGF_1"/>
    <property type="match status" value="1"/>
</dbReference>
<feature type="chain" id="PRO_5002744852" description="EGF-like domain-containing protein" evidence="3">
    <location>
        <begin position="23"/>
        <end position="832"/>
    </location>
</feature>
<keyword evidence="1" id="KW-0245">EGF-like domain</keyword>
<dbReference type="InterPro" id="IPR011009">
    <property type="entry name" value="Kinase-like_dom_sf"/>
</dbReference>
<evidence type="ECO:0000256" key="1">
    <source>
        <dbReference type="PROSITE-ProRule" id="PRU00076"/>
    </source>
</evidence>
<dbReference type="EMBL" id="CH991550">
    <property type="protein sequence ID" value="EDQ89599.1"/>
    <property type="molecule type" value="Genomic_DNA"/>
</dbReference>
<evidence type="ECO:0000313" key="5">
    <source>
        <dbReference type="EMBL" id="EDQ89599.1"/>
    </source>
</evidence>
<organism evidence="5 6">
    <name type="scientific">Monosiga brevicollis</name>
    <name type="common">Choanoflagellate</name>
    <dbReference type="NCBI Taxonomy" id="81824"/>
    <lineage>
        <taxon>Eukaryota</taxon>
        <taxon>Choanoflagellata</taxon>
        <taxon>Craspedida</taxon>
        <taxon>Salpingoecidae</taxon>
        <taxon>Monosiga</taxon>
    </lineage>
</organism>
<dbReference type="InterPro" id="IPR051681">
    <property type="entry name" value="Ser/Thr_Kinases-Pseudokinases"/>
</dbReference>
<dbReference type="PROSITE" id="PS01186">
    <property type="entry name" value="EGF_2"/>
    <property type="match status" value="1"/>
</dbReference>
<proteinExistence type="predicted"/>
<dbReference type="GeneID" id="5890833"/>
<keyword evidence="1" id="KW-1015">Disulfide bond</keyword>
<feature type="transmembrane region" description="Helical" evidence="2">
    <location>
        <begin position="585"/>
        <end position="610"/>
    </location>
</feature>
<evidence type="ECO:0000313" key="6">
    <source>
        <dbReference type="Proteomes" id="UP000001357"/>
    </source>
</evidence>
<dbReference type="RefSeq" id="XP_001745628.1">
    <property type="nucleotide sequence ID" value="XM_001745576.1"/>
</dbReference>
<dbReference type="Gene3D" id="2.10.25.10">
    <property type="entry name" value="Laminin"/>
    <property type="match status" value="1"/>
</dbReference>
<protein>
    <recommendedName>
        <fullName evidence="4">EGF-like domain-containing protein</fullName>
    </recommendedName>
</protein>
<dbReference type="PANTHER" id="PTHR44329">
    <property type="entry name" value="SERINE/THREONINE-PROTEIN KINASE TNNI3K-RELATED"/>
    <property type="match status" value="1"/>
</dbReference>
<keyword evidence="2" id="KW-0472">Membrane</keyword>
<dbReference type="InParanoid" id="A9UYF9"/>
<dbReference type="Proteomes" id="UP000001357">
    <property type="component" value="Unassembled WGS sequence"/>
</dbReference>
<dbReference type="AlphaFoldDB" id="A9UYF9"/>
<keyword evidence="2" id="KW-1133">Transmembrane helix</keyword>
<dbReference type="PROSITE" id="PS50026">
    <property type="entry name" value="EGF_3"/>
    <property type="match status" value="1"/>
</dbReference>
<dbReference type="Gene3D" id="3.30.200.20">
    <property type="entry name" value="Phosphorylase Kinase, domain 1"/>
    <property type="match status" value="1"/>
</dbReference>
<keyword evidence="2" id="KW-0812">Transmembrane</keyword>
<dbReference type="SUPFAM" id="SSF50965">
    <property type="entry name" value="Galactose oxidase, central domain"/>
    <property type="match status" value="1"/>
</dbReference>
<sequence>MGCRHVAGCFLLLALTAGLTSGMESPCPDDTSVLDVYNRWSQSSYAVNGPQGRVNVMLQLNRNGKGVVFGGLMEPSDYFTDATSPKDAWHIDFSNNRWTPIAILEDLIRYSYATAFADHEENDLLFFFGCANGTSPVCFNDTLIYDAADHIIAPYQTDAENSEIPVSRSDSAVQLIYDSEPLNRSCHLVFGGASLVSAMKDTWLFSNGAWTSVSCTTDCPPARAGAYLMSDRKHPGQVIMTSGTDWETTYYDDVWRFDLNLSAPYCSDGQWTRIGNATAIGYSASDLPQYTTGPFQNKMAFWKYGVTPLGSRSLQYLSIPDEAWQKNSTNVTGMLWREIPVKDLSDKPNPRQWSTIAYNPATMSIILWSGYTGVVTENDLWQFDISVGYWRQLNYNYNGLESSIEVASASYFPDGYLFGGANVFGTLSHKVTARASHLAVTLPTSKPANTTFCPDLDIFDEIGMLFVYGGFSTRLTVAWDFWSEFVTDSFGYYYSSANPEVGCWREEVTTGAMPTVFATGACKSHTCIACPNGTTTADVGASALANCSVCVTNDCRHGSCLVNSDMKTVCHCTSGYYGDRCTISIAWVSAAIAIGVVVFASSCCGLVICVRRYHVENRRQYSLLEETKEEVVRLKKIWEIPFGELEFERRIDNESKGAFGEVWLCQWQDRSTAVKRLQRHAFEYDEQAVQDFDKEMTVLRELRHRNITEGTLLWSAPEVLEGNRVTMAADVYSGGVIGLELLTRREPVDHLAKASPWATRDAILAGDVMRFELTPGSETDSFGSRFAADMWTHPEEAQDFVALCRSCMAAADERPTYESVAQVLVKLATLAN</sequence>
<dbReference type="Gene3D" id="1.10.510.10">
    <property type="entry name" value="Transferase(Phosphotransferase) domain 1"/>
    <property type="match status" value="1"/>
</dbReference>
<evidence type="ECO:0000259" key="4">
    <source>
        <dbReference type="PROSITE" id="PS50026"/>
    </source>
</evidence>
<gene>
    <name evidence="5" type="ORF">MONBRDRAFT_36929</name>
</gene>
<evidence type="ECO:0000256" key="2">
    <source>
        <dbReference type="SAM" id="Phobius"/>
    </source>
</evidence>
<reference evidence="5 6" key="1">
    <citation type="journal article" date="2008" name="Nature">
        <title>The genome of the choanoflagellate Monosiga brevicollis and the origin of metazoans.</title>
        <authorList>
            <consortium name="JGI Sequencing"/>
            <person name="King N."/>
            <person name="Westbrook M.J."/>
            <person name="Young S.L."/>
            <person name="Kuo A."/>
            <person name="Abedin M."/>
            <person name="Chapman J."/>
            <person name="Fairclough S."/>
            <person name="Hellsten U."/>
            <person name="Isogai Y."/>
            <person name="Letunic I."/>
            <person name="Marr M."/>
            <person name="Pincus D."/>
            <person name="Putnam N."/>
            <person name="Rokas A."/>
            <person name="Wright K.J."/>
            <person name="Zuzow R."/>
            <person name="Dirks W."/>
            <person name="Good M."/>
            <person name="Goodstein D."/>
            <person name="Lemons D."/>
            <person name="Li W."/>
            <person name="Lyons J.B."/>
            <person name="Morris A."/>
            <person name="Nichols S."/>
            <person name="Richter D.J."/>
            <person name="Salamov A."/>
            <person name="Bork P."/>
            <person name="Lim W.A."/>
            <person name="Manning G."/>
            <person name="Miller W.T."/>
            <person name="McGinnis W."/>
            <person name="Shapiro H."/>
            <person name="Tjian R."/>
            <person name="Grigoriev I.V."/>
            <person name="Rokhsar D."/>
        </authorList>
    </citation>
    <scope>NUCLEOTIDE SEQUENCE [LARGE SCALE GENOMIC DNA]</scope>
    <source>
        <strain evidence="6">MX1 / ATCC 50154</strain>
    </source>
</reference>
<dbReference type="GO" id="GO:0005524">
    <property type="term" value="F:ATP binding"/>
    <property type="evidence" value="ECO:0007669"/>
    <property type="project" value="InterPro"/>
</dbReference>
<comment type="caution">
    <text evidence="1">Lacks conserved residue(s) required for the propagation of feature annotation.</text>
</comment>
<dbReference type="STRING" id="81824.A9UYF9"/>
<dbReference type="SUPFAM" id="SSF56112">
    <property type="entry name" value="Protein kinase-like (PK-like)"/>
    <property type="match status" value="1"/>
</dbReference>
<dbReference type="InterPro" id="IPR000742">
    <property type="entry name" value="EGF"/>
</dbReference>